<dbReference type="InterPro" id="IPR000515">
    <property type="entry name" value="MetI-like"/>
</dbReference>
<dbReference type="PANTHER" id="PTHR43744:SF12">
    <property type="entry name" value="ABC TRANSPORTER PERMEASE PROTEIN MG189-RELATED"/>
    <property type="match status" value="1"/>
</dbReference>
<dbReference type="SUPFAM" id="SSF161098">
    <property type="entry name" value="MetI-like"/>
    <property type="match status" value="1"/>
</dbReference>
<dbReference type="AlphaFoldDB" id="A0A2V3XZP3"/>
<feature type="transmembrane region" description="Helical" evidence="7">
    <location>
        <begin position="107"/>
        <end position="124"/>
    </location>
</feature>
<feature type="transmembrane region" description="Helical" evidence="7">
    <location>
        <begin position="144"/>
        <end position="163"/>
    </location>
</feature>
<dbReference type="GO" id="GO:0055085">
    <property type="term" value="P:transmembrane transport"/>
    <property type="evidence" value="ECO:0007669"/>
    <property type="project" value="InterPro"/>
</dbReference>
<sequence length="278" mass="30743">MKNKAGKIITGILMYGVMVFIIIVSVFPLLWVLISSFKTNAQIMNEPFALPQSISFKAYADVLQSYDMIKYAVNSLTIAVVATGVSLLIFSMGAYVIARYDFPGKKLFYILFTLTMLVPAHTKAQPIFSLVTGLNLYDTKSALMLVYISSGMAMSIFILKSAFMSVPKELSESAEIDGAGFFRIFWQINLPLAKTGLSTAGILMFLGNWNEYFYAMLLTTSPNNRTLPLALAFFNDAFSYDYTKMFAALTIAVLPGIIIYMFLQENIQASFASSGVKG</sequence>
<accession>A0A2V3XZP3</accession>
<keyword evidence="5 7" id="KW-1133">Transmembrane helix</keyword>
<evidence type="ECO:0000256" key="2">
    <source>
        <dbReference type="ARBA" id="ARBA00022448"/>
    </source>
</evidence>
<feature type="transmembrane region" description="Helical" evidence="7">
    <location>
        <begin position="12"/>
        <end position="34"/>
    </location>
</feature>
<evidence type="ECO:0000256" key="6">
    <source>
        <dbReference type="ARBA" id="ARBA00023136"/>
    </source>
</evidence>
<dbReference type="Proteomes" id="UP000248057">
    <property type="component" value="Unassembled WGS sequence"/>
</dbReference>
<dbReference type="PROSITE" id="PS50928">
    <property type="entry name" value="ABC_TM1"/>
    <property type="match status" value="1"/>
</dbReference>
<dbReference type="PANTHER" id="PTHR43744">
    <property type="entry name" value="ABC TRANSPORTER PERMEASE PROTEIN MG189-RELATED-RELATED"/>
    <property type="match status" value="1"/>
</dbReference>
<evidence type="ECO:0000256" key="3">
    <source>
        <dbReference type="ARBA" id="ARBA00022475"/>
    </source>
</evidence>
<comment type="similarity">
    <text evidence="7">Belongs to the binding-protein-dependent transport system permease family.</text>
</comment>
<dbReference type="Pfam" id="PF00528">
    <property type="entry name" value="BPD_transp_1"/>
    <property type="match status" value="1"/>
</dbReference>
<comment type="subcellular location">
    <subcellularLocation>
        <location evidence="1 7">Cell membrane</location>
        <topology evidence="1 7">Multi-pass membrane protein</topology>
    </subcellularLocation>
</comment>
<keyword evidence="3" id="KW-1003">Cell membrane</keyword>
<feature type="transmembrane region" description="Helical" evidence="7">
    <location>
        <begin position="71"/>
        <end position="95"/>
    </location>
</feature>
<organism evidence="9 10">
    <name type="scientific">Hungatella effluvii</name>
    <dbReference type="NCBI Taxonomy" id="1096246"/>
    <lineage>
        <taxon>Bacteria</taxon>
        <taxon>Bacillati</taxon>
        <taxon>Bacillota</taxon>
        <taxon>Clostridia</taxon>
        <taxon>Lachnospirales</taxon>
        <taxon>Lachnospiraceae</taxon>
        <taxon>Hungatella</taxon>
    </lineage>
</organism>
<protein>
    <submittedName>
        <fullName evidence="9">Carbohydrate ABC transporter membrane protein 2 (CUT1 family)</fullName>
    </submittedName>
</protein>
<name>A0A2V3XZP3_9FIRM</name>
<keyword evidence="10" id="KW-1185">Reference proteome</keyword>
<dbReference type="Gene3D" id="1.10.3720.10">
    <property type="entry name" value="MetI-like"/>
    <property type="match status" value="1"/>
</dbReference>
<feature type="domain" description="ABC transmembrane type-1" evidence="8">
    <location>
        <begin position="72"/>
        <end position="263"/>
    </location>
</feature>
<dbReference type="InterPro" id="IPR035906">
    <property type="entry name" value="MetI-like_sf"/>
</dbReference>
<feature type="transmembrane region" description="Helical" evidence="7">
    <location>
        <begin position="245"/>
        <end position="263"/>
    </location>
</feature>
<evidence type="ECO:0000256" key="4">
    <source>
        <dbReference type="ARBA" id="ARBA00022692"/>
    </source>
</evidence>
<keyword evidence="4 7" id="KW-0812">Transmembrane</keyword>
<evidence type="ECO:0000256" key="5">
    <source>
        <dbReference type="ARBA" id="ARBA00022989"/>
    </source>
</evidence>
<keyword evidence="6 7" id="KW-0472">Membrane</keyword>
<evidence type="ECO:0000256" key="1">
    <source>
        <dbReference type="ARBA" id="ARBA00004651"/>
    </source>
</evidence>
<dbReference type="CDD" id="cd06261">
    <property type="entry name" value="TM_PBP2"/>
    <property type="match status" value="1"/>
</dbReference>
<evidence type="ECO:0000313" key="9">
    <source>
        <dbReference type="EMBL" id="PXX50741.1"/>
    </source>
</evidence>
<evidence type="ECO:0000256" key="7">
    <source>
        <dbReference type="RuleBase" id="RU363032"/>
    </source>
</evidence>
<gene>
    <name evidence="9" type="ORF">DFR60_11132</name>
</gene>
<keyword evidence="2 7" id="KW-0813">Transport</keyword>
<evidence type="ECO:0000313" key="10">
    <source>
        <dbReference type="Proteomes" id="UP000248057"/>
    </source>
</evidence>
<dbReference type="GO" id="GO:0005886">
    <property type="term" value="C:plasma membrane"/>
    <property type="evidence" value="ECO:0007669"/>
    <property type="project" value="UniProtKB-SubCell"/>
</dbReference>
<proteinExistence type="inferred from homology"/>
<dbReference type="EMBL" id="QJKD01000011">
    <property type="protein sequence ID" value="PXX50741.1"/>
    <property type="molecule type" value="Genomic_DNA"/>
</dbReference>
<feature type="transmembrane region" description="Helical" evidence="7">
    <location>
        <begin position="184"/>
        <end position="206"/>
    </location>
</feature>
<evidence type="ECO:0000259" key="8">
    <source>
        <dbReference type="PROSITE" id="PS50928"/>
    </source>
</evidence>
<comment type="caution">
    <text evidence="9">The sequence shown here is derived from an EMBL/GenBank/DDBJ whole genome shotgun (WGS) entry which is preliminary data.</text>
</comment>
<reference evidence="9 10" key="1">
    <citation type="submission" date="2018-05" db="EMBL/GenBank/DDBJ databases">
        <title>Genomic Encyclopedia of Type Strains, Phase IV (KMG-IV): sequencing the most valuable type-strain genomes for metagenomic binning, comparative biology and taxonomic classification.</title>
        <authorList>
            <person name="Goeker M."/>
        </authorList>
    </citation>
    <scope>NUCLEOTIDE SEQUENCE [LARGE SCALE GENOMIC DNA]</scope>
    <source>
        <strain evidence="9 10">DSM 24995</strain>
    </source>
</reference>